<proteinExistence type="predicted"/>
<dbReference type="Proteomes" id="UP000032522">
    <property type="component" value="Unassembled WGS sequence"/>
</dbReference>
<organism evidence="1 2">
    <name type="scientific">Geobacillus kaustophilus</name>
    <dbReference type="NCBI Taxonomy" id="1462"/>
    <lineage>
        <taxon>Bacteria</taxon>
        <taxon>Bacillati</taxon>
        <taxon>Bacillota</taxon>
        <taxon>Bacilli</taxon>
        <taxon>Bacillales</taxon>
        <taxon>Anoxybacillaceae</taxon>
        <taxon>Geobacillus</taxon>
        <taxon>Geobacillus thermoleovorans group</taxon>
    </lineage>
</organism>
<protein>
    <recommendedName>
        <fullName evidence="3">Tail assembly chaperone</fullName>
    </recommendedName>
</protein>
<reference evidence="1 2" key="1">
    <citation type="submission" date="2015-01" db="EMBL/GenBank/DDBJ databases">
        <authorList>
            <person name="Filippidou S."/>
            <person name="Jeanneret N."/>
            <person name="Russel-Delif L."/>
            <person name="Junier T."/>
            <person name="Wunderlin T."/>
            <person name="Molina V."/>
            <person name="Johnson S.L."/>
            <person name="Davenport K.W."/>
            <person name="Chain P.S."/>
            <person name="Dorador C."/>
            <person name="Junier P."/>
        </authorList>
    </citation>
    <scope>NUCLEOTIDE SEQUENCE [LARGE SCALE GENOMIC DNA]</scope>
    <source>
        <strain evidence="1 2">Et7/4</strain>
    </source>
</reference>
<sequence>MANKPWLKKNDEKVIEVMGAKITLKKLTFGESRKAVKEAMKFNPITQKAEVDPSLIGVLRALYQIKDWDLTDENDNKLPITLETLDNLHEDFVAQLIQKISEQDDNGVTEEEKKQ</sequence>
<gene>
    <name evidence="1" type="ORF">LG52_16</name>
</gene>
<evidence type="ECO:0008006" key="3">
    <source>
        <dbReference type="Google" id="ProtNLM"/>
    </source>
</evidence>
<dbReference type="PATRIC" id="fig|1462.6.peg.122"/>
<name>A0A0D8BNG6_GEOKU</name>
<dbReference type="RefSeq" id="WP_044730443.1">
    <property type="nucleotide sequence ID" value="NZ_JYBP01000003.1"/>
</dbReference>
<evidence type="ECO:0000313" key="1">
    <source>
        <dbReference type="EMBL" id="KJE25723.1"/>
    </source>
</evidence>
<dbReference type="EMBL" id="JYBP01000003">
    <property type="protein sequence ID" value="KJE25723.1"/>
    <property type="molecule type" value="Genomic_DNA"/>
</dbReference>
<comment type="caution">
    <text evidence="1">The sequence shown here is derived from an EMBL/GenBank/DDBJ whole genome shotgun (WGS) entry which is preliminary data.</text>
</comment>
<dbReference type="AlphaFoldDB" id="A0A0D8BNG6"/>
<accession>A0A0D8BNG6</accession>
<evidence type="ECO:0000313" key="2">
    <source>
        <dbReference type="Proteomes" id="UP000032522"/>
    </source>
</evidence>